<sequence>MDLVMATSAKSTSPHRIKVKKEICSEPDNIKLHRKPPPETAKDFAVAAQVLSSDDIGDAAKLNALQQFIKRNGHVHPAVQVGQILERYRLLLTKAIHAERGALNRAQLQAAYVGQ</sequence>
<gene>
    <name evidence="1" type="ORF">pipiens_007734</name>
</gene>
<keyword evidence="2" id="KW-1185">Reference proteome</keyword>
<reference evidence="1 2" key="1">
    <citation type="submission" date="2024-05" db="EMBL/GenBank/DDBJ databases">
        <title>Culex pipiens pipiens assembly and annotation.</title>
        <authorList>
            <person name="Alout H."/>
            <person name="Durand T."/>
        </authorList>
    </citation>
    <scope>NUCLEOTIDE SEQUENCE [LARGE SCALE GENOMIC DNA]</scope>
    <source>
        <strain evidence="1">HA-2024</strain>
        <tissue evidence="1">Whole body</tissue>
    </source>
</reference>
<dbReference type="EMBL" id="JBEHCU010005369">
    <property type="protein sequence ID" value="KAL1400071.1"/>
    <property type="molecule type" value="Genomic_DNA"/>
</dbReference>
<comment type="caution">
    <text evidence="1">The sequence shown here is derived from an EMBL/GenBank/DDBJ whole genome shotgun (WGS) entry which is preliminary data.</text>
</comment>
<protein>
    <submittedName>
        <fullName evidence="1">Uncharacterized protein</fullName>
    </submittedName>
</protein>
<proteinExistence type="predicted"/>
<dbReference type="AlphaFoldDB" id="A0ABD1DK11"/>
<dbReference type="Proteomes" id="UP001562425">
    <property type="component" value="Unassembled WGS sequence"/>
</dbReference>
<name>A0ABD1DK11_CULPP</name>
<evidence type="ECO:0000313" key="2">
    <source>
        <dbReference type="Proteomes" id="UP001562425"/>
    </source>
</evidence>
<organism evidence="1 2">
    <name type="scientific">Culex pipiens pipiens</name>
    <name type="common">Northern house mosquito</name>
    <dbReference type="NCBI Taxonomy" id="38569"/>
    <lineage>
        <taxon>Eukaryota</taxon>
        <taxon>Metazoa</taxon>
        <taxon>Ecdysozoa</taxon>
        <taxon>Arthropoda</taxon>
        <taxon>Hexapoda</taxon>
        <taxon>Insecta</taxon>
        <taxon>Pterygota</taxon>
        <taxon>Neoptera</taxon>
        <taxon>Endopterygota</taxon>
        <taxon>Diptera</taxon>
        <taxon>Nematocera</taxon>
        <taxon>Culicoidea</taxon>
        <taxon>Culicidae</taxon>
        <taxon>Culicinae</taxon>
        <taxon>Culicini</taxon>
        <taxon>Culex</taxon>
        <taxon>Culex</taxon>
    </lineage>
</organism>
<evidence type="ECO:0000313" key="1">
    <source>
        <dbReference type="EMBL" id="KAL1400071.1"/>
    </source>
</evidence>
<accession>A0ABD1DK11</accession>